<dbReference type="RefSeq" id="WP_121209788.1">
    <property type="nucleotide sequence ID" value="NZ_RBIM01000001.1"/>
</dbReference>
<keyword evidence="1" id="KW-1133">Transmembrane helix</keyword>
<dbReference type="AlphaFoldDB" id="A0A495DNS0"/>
<feature type="transmembrane region" description="Helical" evidence="1">
    <location>
        <begin position="20"/>
        <end position="41"/>
    </location>
</feature>
<comment type="caution">
    <text evidence="2">The sequence shown here is derived from an EMBL/GenBank/DDBJ whole genome shotgun (WGS) entry which is preliminary data.</text>
</comment>
<reference evidence="2 3" key="1">
    <citation type="submission" date="2018-10" db="EMBL/GenBank/DDBJ databases">
        <title>Genomic Encyclopedia of Type Strains, Phase IV (KMG-IV): sequencing the most valuable type-strain genomes for metagenomic binning, comparative biology and taxonomic classification.</title>
        <authorList>
            <person name="Goeker M."/>
        </authorList>
    </citation>
    <scope>NUCLEOTIDE SEQUENCE [LARGE SCALE GENOMIC DNA]</scope>
    <source>
        <strain evidence="2 3">DSM 4734</strain>
    </source>
</reference>
<dbReference type="OrthoDB" id="9900668at2"/>
<dbReference type="Proteomes" id="UP000273675">
    <property type="component" value="Unassembled WGS sequence"/>
</dbReference>
<gene>
    <name evidence="2" type="ORF">C7435_0354</name>
</gene>
<sequence length="74" mass="8157">MNSFGPDRWGLTDWAGYARAIALVCWSAAVLMTGVMGWSAWRAFDNAADGVDRVVARHEAGVVSKTRDIFIARR</sequence>
<keyword evidence="1" id="KW-0472">Membrane</keyword>
<evidence type="ECO:0000313" key="3">
    <source>
        <dbReference type="Proteomes" id="UP000273675"/>
    </source>
</evidence>
<organism evidence="2 3">
    <name type="scientific">Maricaulis maris</name>
    <dbReference type="NCBI Taxonomy" id="74318"/>
    <lineage>
        <taxon>Bacteria</taxon>
        <taxon>Pseudomonadati</taxon>
        <taxon>Pseudomonadota</taxon>
        <taxon>Alphaproteobacteria</taxon>
        <taxon>Maricaulales</taxon>
        <taxon>Maricaulaceae</taxon>
        <taxon>Maricaulis</taxon>
    </lineage>
</organism>
<proteinExistence type="predicted"/>
<evidence type="ECO:0000313" key="2">
    <source>
        <dbReference type="EMBL" id="RKR03911.1"/>
    </source>
</evidence>
<name>A0A495DNS0_9PROT</name>
<accession>A0A495DNS0</accession>
<evidence type="ECO:0000256" key="1">
    <source>
        <dbReference type="SAM" id="Phobius"/>
    </source>
</evidence>
<dbReference type="EMBL" id="RBIM01000001">
    <property type="protein sequence ID" value="RKR03911.1"/>
    <property type="molecule type" value="Genomic_DNA"/>
</dbReference>
<protein>
    <submittedName>
        <fullName evidence="2">Uncharacterized protein</fullName>
    </submittedName>
</protein>
<keyword evidence="1" id="KW-0812">Transmembrane</keyword>